<dbReference type="PANTHER" id="PTHR19134">
    <property type="entry name" value="RECEPTOR-TYPE TYROSINE-PROTEIN PHOSPHATASE"/>
    <property type="match status" value="1"/>
</dbReference>
<organism evidence="5 6">
    <name type="scientific">Uncinocarpus reesii (strain UAMH 1704)</name>
    <dbReference type="NCBI Taxonomy" id="336963"/>
    <lineage>
        <taxon>Eukaryota</taxon>
        <taxon>Fungi</taxon>
        <taxon>Dikarya</taxon>
        <taxon>Ascomycota</taxon>
        <taxon>Pezizomycotina</taxon>
        <taxon>Eurotiomycetes</taxon>
        <taxon>Eurotiomycetidae</taxon>
        <taxon>Onygenales</taxon>
        <taxon>Onygenaceae</taxon>
        <taxon>Uncinocarpus</taxon>
    </lineage>
</organism>
<evidence type="ECO:0000259" key="3">
    <source>
        <dbReference type="PROSITE" id="PS50055"/>
    </source>
</evidence>
<sequence length="465" mass="51798">MHKAQSSAPSETSSLSGSVRSSPCFKPKGVQGSVRRFMKQARSFRRIATAKMSEVRLSQTLGKRQRSADSRSSVNGGSVAALDVSSRESSVEGGVVTATVPPFLTQSYSADKSLENRTELRSKFEELEWLQRSRISAGLLAGDPSHKWALESNPVIRERSRYANVQAWANSRIHLKVPPGECDFINASPIELKDTKTQEAVRYIATQGPKNGHLSHFWNMIFHESGEVAVVVMLTQTFESGREKCAQYFPLNMEVPTFQFSPVDSDPFIDHKEDESVFTDLSGSITLLEYSYDESCCSEVRKLKLDVGSESKTVWHYLFAGWSDYAKPEGQYRDALIKLTKVTAEKAASCDNPRIVHCSAGVGRTGTFIALDHLLRELKNGHLLNVANDTADTVFDTVNQLREQRMMMVYNDVQYQFIYDVLKEQTYAVLGKKGVTDTSTDANDATDEDTLAETNTKGELEPIID</sequence>
<dbReference type="OMA" id="EKCYPYY"/>
<name>C4JZ84_UNCRE</name>
<dbReference type="SMART" id="SM00404">
    <property type="entry name" value="PTPc_motif"/>
    <property type="match status" value="1"/>
</dbReference>
<dbReference type="InterPro" id="IPR050348">
    <property type="entry name" value="Protein-Tyr_Phosphatase"/>
</dbReference>
<dbReference type="CDD" id="cd18533">
    <property type="entry name" value="PTP_fungal"/>
    <property type="match status" value="1"/>
</dbReference>
<dbReference type="RefSeq" id="XP_002582712.1">
    <property type="nucleotide sequence ID" value="XM_002582666.1"/>
</dbReference>
<protein>
    <recommendedName>
        <fullName evidence="7">Protein-tyrosine phosphatase 2</fullName>
    </recommendedName>
</protein>
<dbReference type="eggNOG" id="KOG0789">
    <property type="taxonomic scope" value="Eukaryota"/>
</dbReference>
<dbReference type="FunCoup" id="C4JZ84">
    <property type="interactions" value="795"/>
</dbReference>
<dbReference type="InterPro" id="IPR000387">
    <property type="entry name" value="Tyr_Pase_dom"/>
</dbReference>
<dbReference type="HOGENOM" id="CLU_001645_9_12_1"/>
<evidence type="ECO:0000313" key="5">
    <source>
        <dbReference type="EMBL" id="EEP82620.1"/>
    </source>
</evidence>
<feature type="region of interest" description="Disordered" evidence="2">
    <location>
        <begin position="58"/>
        <end position="79"/>
    </location>
</feature>
<accession>C4JZ84</accession>
<dbReference type="PRINTS" id="PR00700">
    <property type="entry name" value="PRTYPHPHTASE"/>
</dbReference>
<dbReference type="PROSITE" id="PS50056">
    <property type="entry name" value="TYR_PHOSPHATASE_2"/>
    <property type="match status" value="1"/>
</dbReference>
<gene>
    <name evidence="5" type="ORF">UREG_07485</name>
</gene>
<dbReference type="VEuPathDB" id="FungiDB:UREG_07485"/>
<evidence type="ECO:0000313" key="6">
    <source>
        <dbReference type="Proteomes" id="UP000002058"/>
    </source>
</evidence>
<dbReference type="InterPro" id="IPR000242">
    <property type="entry name" value="PTP_cat"/>
</dbReference>
<evidence type="ECO:0000259" key="4">
    <source>
        <dbReference type="PROSITE" id="PS50056"/>
    </source>
</evidence>
<dbReference type="GO" id="GO:0004725">
    <property type="term" value="F:protein tyrosine phosphatase activity"/>
    <property type="evidence" value="ECO:0007669"/>
    <property type="project" value="InterPro"/>
</dbReference>
<comment type="similarity">
    <text evidence="1">Belongs to the protein-tyrosine phosphatase family. Non-receptor class subfamily.</text>
</comment>
<evidence type="ECO:0000256" key="2">
    <source>
        <dbReference type="SAM" id="MobiDB-lite"/>
    </source>
</evidence>
<dbReference type="InParanoid" id="C4JZ84"/>
<dbReference type="GeneID" id="8439953"/>
<dbReference type="Gene3D" id="3.90.190.10">
    <property type="entry name" value="Protein tyrosine phosphatase superfamily"/>
    <property type="match status" value="1"/>
</dbReference>
<dbReference type="InterPro" id="IPR003595">
    <property type="entry name" value="Tyr_Pase_cat"/>
</dbReference>
<proteinExistence type="inferred from homology"/>
<reference evidence="6" key="1">
    <citation type="journal article" date="2009" name="Genome Res.">
        <title>Comparative genomic analyses of the human fungal pathogens Coccidioides and their relatives.</title>
        <authorList>
            <person name="Sharpton T.J."/>
            <person name="Stajich J.E."/>
            <person name="Rounsley S.D."/>
            <person name="Gardner M.J."/>
            <person name="Wortman J.R."/>
            <person name="Jordar V.S."/>
            <person name="Maiti R."/>
            <person name="Kodira C.D."/>
            <person name="Neafsey D.E."/>
            <person name="Zeng Q."/>
            <person name="Hung C.-Y."/>
            <person name="McMahan C."/>
            <person name="Muszewska A."/>
            <person name="Grynberg M."/>
            <person name="Mandel M.A."/>
            <person name="Kellner E.M."/>
            <person name="Barker B.M."/>
            <person name="Galgiani J.N."/>
            <person name="Orbach M.J."/>
            <person name="Kirkland T.N."/>
            <person name="Cole G.T."/>
            <person name="Henn M.R."/>
            <person name="Birren B.W."/>
            <person name="Taylor J.W."/>
        </authorList>
    </citation>
    <scope>NUCLEOTIDE SEQUENCE [LARGE SCALE GENOMIC DNA]</scope>
    <source>
        <strain evidence="6">UAMH 1704</strain>
    </source>
</reference>
<evidence type="ECO:0000256" key="1">
    <source>
        <dbReference type="ARBA" id="ARBA00009649"/>
    </source>
</evidence>
<dbReference type="Proteomes" id="UP000002058">
    <property type="component" value="Unassembled WGS sequence"/>
</dbReference>
<dbReference type="InterPro" id="IPR029021">
    <property type="entry name" value="Prot-tyrosine_phosphatase-like"/>
</dbReference>
<dbReference type="InterPro" id="IPR016130">
    <property type="entry name" value="Tyr_Pase_AS"/>
</dbReference>
<dbReference type="PROSITE" id="PS50055">
    <property type="entry name" value="TYR_PHOSPHATASE_PTP"/>
    <property type="match status" value="1"/>
</dbReference>
<dbReference type="OrthoDB" id="10253954at2759"/>
<dbReference type="AlphaFoldDB" id="C4JZ84"/>
<dbReference type="SUPFAM" id="SSF52799">
    <property type="entry name" value="(Phosphotyrosine protein) phosphatases II"/>
    <property type="match status" value="1"/>
</dbReference>
<keyword evidence="6" id="KW-1185">Reference proteome</keyword>
<feature type="domain" description="Tyrosine specific protein phosphatases" evidence="4">
    <location>
        <begin position="334"/>
        <end position="416"/>
    </location>
</feature>
<dbReference type="Pfam" id="PF00102">
    <property type="entry name" value="Y_phosphatase"/>
    <property type="match status" value="1"/>
</dbReference>
<feature type="compositionally biased region" description="Basic and acidic residues" evidence="2">
    <location>
        <begin position="456"/>
        <end position="465"/>
    </location>
</feature>
<evidence type="ECO:0008006" key="7">
    <source>
        <dbReference type="Google" id="ProtNLM"/>
    </source>
</evidence>
<feature type="region of interest" description="Disordered" evidence="2">
    <location>
        <begin position="1"/>
        <end position="32"/>
    </location>
</feature>
<dbReference type="EMBL" id="CH476619">
    <property type="protein sequence ID" value="EEP82620.1"/>
    <property type="molecule type" value="Genomic_DNA"/>
</dbReference>
<dbReference type="SMART" id="SM00194">
    <property type="entry name" value="PTPc"/>
    <property type="match status" value="1"/>
</dbReference>
<feature type="domain" description="Tyrosine-protein phosphatase" evidence="3">
    <location>
        <begin position="120"/>
        <end position="425"/>
    </location>
</feature>
<feature type="compositionally biased region" description="Polar residues" evidence="2">
    <location>
        <begin position="1"/>
        <end position="21"/>
    </location>
</feature>
<feature type="region of interest" description="Disordered" evidence="2">
    <location>
        <begin position="436"/>
        <end position="465"/>
    </location>
</feature>
<dbReference type="PROSITE" id="PS00383">
    <property type="entry name" value="TYR_PHOSPHATASE_1"/>
    <property type="match status" value="1"/>
</dbReference>
<dbReference type="STRING" id="336963.C4JZ84"/>
<dbReference type="PANTHER" id="PTHR19134:SF449">
    <property type="entry name" value="TYROSINE-PROTEIN PHOSPHATASE 1"/>
    <property type="match status" value="1"/>
</dbReference>
<dbReference type="KEGG" id="ure:UREG_07485"/>